<feature type="modified residue" description="4-aspartylphosphate" evidence="6">
    <location>
        <position position="57"/>
    </location>
</feature>
<keyword evidence="3" id="KW-0805">Transcription regulation</keyword>
<dbReference type="STRING" id="292415.Tbd_2611"/>
<dbReference type="GO" id="GO:0006355">
    <property type="term" value="P:regulation of DNA-templated transcription"/>
    <property type="evidence" value="ECO:0007669"/>
    <property type="project" value="InterPro"/>
</dbReference>
<dbReference type="InterPro" id="IPR011006">
    <property type="entry name" value="CheY-like_superfamily"/>
</dbReference>
<dbReference type="InterPro" id="IPR001789">
    <property type="entry name" value="Sig_transdc_resp-reg_receiver"/>
</dbReference>
<evidence type="ECO:0000313" key="11">
    <source>
        <dbReference type="Proteomes" id="UP000008291"/>
    </source>
</evidence>
<dbReference type="FunFam" id="3.40.50.2300:FF:000001">
    <property type="entry name" value="DNA-binding response regulator PhoB"/>
    <property type="match status" value="1"/>
</dbReference>
<keyword evidence="4 7" id="KW-0238">DNA-binding</keyword>
<dbReference type="RefSeq" id="WP_011313123.1">
    <property type="nucleotide sequence ID" value="NC_007404.1"/>
</dbReference>
<evidence type="ECO:0000313" key="10">
    <source>
        <dbReference type="EMBL" id="AAZ98564.1"/>
    </source>
</evidence>
<dbReference type="InterPro" id="IPR001867">
    <property type="entry name" value="OmpR/PhoB-type_DNA-bd"/>
</dbReference>
<evidence type="ECO:0000259" key="8">
    <source>
        <dbReference type="PROSITE" id="PS50110"/>
    </source>
</evidence>
<dbReference type="Pfam" id="PF00072">
    <property type="entry name" value="Response_reg"/>
    <property type="match status" value="1"/>
</dbReference>
<dbReference type="eggNOG" id="COG0745">
    <property type="taxonomic scope" value="Bacteria"/>
</dbReference>
<protein>
    <submittedName>
        <fullName evidence="10">Two component Transcriptional regulator, Winged helix family</fullName>
    </submittedName>
</protein>
<organism evidence="10 11">
    <name type="scientific">Thiobacillus denitrificans (strain ATCC 25259 / T1)</name>
    <dbReference type="NCBI Taxonomy" id="292415"/>
    <lineage>
        <taxon>Bacteria</taxon>
        <taxon>Pseudomonadati</taxon>
        <taxon>Pseudomonadota</taxon>
        <taxon>Betaproteobacteria</taxon>
        <taxon>Nitrosomonadales</taxon>
        <taxon>Thiobacillaceae</taxon>
        <taxon>Thiobacillus</taxon>
    </lineage>
</organism>
<evidence type="ECO:0000256" key="4">
    <source>
        <dbReference type="ARBA" id="ARBA00023125"/>
    </source>
</evidence>
<name>Q3SFP2_THIDA</name>
<evidence type="ECO:0000256" key="6">
    <source>
        <dbReference type="PROSITE-ProRule" id="PRU00169"/>
    </source>
</evidence>
<gene>
    <name evidence="10" type="ordered locus">Tbd_2611</name>
</gene>
<feature type="domain" description="OmpR/PhoB-type" evidence="9">
    <location>
        <begin position="132"/>
        <end position="229"/>
    </location>
</feature>
<dbReference type="InterPro" id="IPR016032">
    <property type="entry name" value="Sig_transdc_resp-reg_C-effctor"/>
</dbReference>
<keyword evidence="2" id="KW-0902">Two-component regulatory system</keyword>
<sequence>MDTGTPLHILVIEDNPDLAANVCDFLEAKGHVADAAGDGLTGLHLAVTKNYDAIVLDIVLPGIDGLTVCKKFRDEAKRNTPILMLTARDALDDRVVGLECGADDYVLKPFALRELEARLKALVRRAKRDVSAGVLQVEDLEFDPALFKARRGTRTLNLSPIPLKLLEILMRASPKVMRREELERAVWGDAPPDSDALRSHMHTLRAAVDGAGERPLVHNLRGIGYRIAPADAL</sequence>
<dbReference type="Pfam" id="PF00486">
    <property type="entry name" value="Trans_reg_C"/>
    <property type="match status" value="1"/>
</dbReference>
<dbReference type="KEGG" id="tbd:Tbd_2611"/>
<proteinExistence type="predicted"/>
<dbReference type="Proteomes" id="UP000008291">
    <property type="component" value="Chromosome"/>
</dbReference>
<dbReference type="InterPro" id="IPR039420">
    <property type="entry name" value="WalR-like"/>
</dbReference>
<dbReference type="GO" id="GO:0000976">
    <property type="term" value="F:transcription cis-regulatory region binding"/>
    <property type="evidence" value="ECO:0007669"/>
    <property type="project" value="TreeGrafter"/>
</dbReference>
<dbReference type="HOGENOM" id="CLU_000445_30_1_4"/>
<keyword evidence="1 6" id="KW-0597">Phosphoprotein</keyword>
<dbReference type="PANTHER" id="PTHR48111:SF22">
    <property type="entry name" value="REGULATOR OF RPOS"/>
    <property type="match status" value="1"/>
</dbReference>
<dbReference type="AlphaFoldDB" id="Q3SFP2"/>
<dbReference type="PROSITE" id="PS51755">
    <property type="entry name" value="OMPR_PHOB"/>
    <property type="match status" value="1"/>
</dbReference>
<dbReference type="FunFam" id="1.10.10.10:FF:000058">
    <property type="entry name" value="DNA-binding response OmpR family regulator"/>
    <property type="match status" value="1"/>
</dbReference>
<dbReference type="PROSITE" id="PS50110">
    <property type="entry name" value="RESPONSE_REGULATORY"/>
    <property type="match status" value="1"/>
</dbReference>
<dbReference type="SUPFAM" id="SSF52172">
    <property type="entry name" value="CheY-like"/>
    <property type="match status" value="1"/>
</dbReference>
<evidence type="ECO:0000256" key="1">
    <source>
        <dbReference type="ARBA" id="ARBA00022553"/>
    </source>
</evidence>
<dbReference type="Gene3D" id="6.10.250.690">
    <property type="match status" value="1"/>
</dbReference>
<dbReference type="InterPro" id="IPR036388">
    <property type="entry name" value="WH-like_DNA-bd_sf"/>
</dbReference>
<dbReference type="GO" id="GO:0000156">
    <property type="term" value="F:phosphorelay response regulator activity"/>
    <property type="evidence" value="ECO:0007669"/>
    <property type="project" value="TreeGrafter"/>
</dbReference>
<dbReference type="SUPFAM" id="SSF46894">
    <property type="entry name" value="C-terminal effector domain of the bipartite response regulators"/>
    <property type="match status" value="1"/>
</dbReference>
<feature type="DNA-binding region" description="OmpR/PhoB-type" evidence="7">
    <location>
        <begin position="132"/>
        <end position="229"/>
    </location>
</feature>
<dbReference type="Gene3D" id="3.40.50.2300">
    <property type="match status" value="1"/>
</dbReference>
<keyword evidence="11" id="KW-1185">Reference proteome</keyword>
<dbReference type="SMART" id="SM00448">
    <property type="entry name" value="REC"/>
    <property type="match status" value="1"/>
</dbReference>
<keyword evidence="5" id="KW-0804">Transcription</keyword>
<dbReference type="SMART" id="SM00862">
    <property type="entry name" value="Trans_reg_C"/>
    <property type="match status" value="1"/>
</dbReference>
<accession>Q3SFP2</accession>
<evidence type="ECO:0000256" key="2">
    <source>
        <dbReference type="ARBA" id="ARBA00023012"/>
    </source>
</evidence>
<evidence type="ECO:0000256" key="3">
    <source>
        <dbReference type="ARBA" id="ARBA00023015"/>
    </source>
</evidence>
<evidence type="ECO:0000259" key="9">
    <source>
        <dbReference type="PROSITE" id="PS51755"/>
    </source>
</evidence>
<dbReference type="EMBL" id="CP000116">
    <property type="protein sequence ID" value="AAZ98564.1"/>
    <property type="molecule type" value="Genomic_DNA"/>
</dbReference>
<feature type="domain" description="Response regulatory" evidence="8">
    <location>
        <begin position="8"/>
        <end position="123"/>
    </location>
</feature>
<dbReference type="CDD" id="cd00383">
    <property type="entry name" value="trans_reg_C"/>
    <property type="match status" value="1"/>
</dbReference>
<dbReference type="PANTHER" id="PTHR48111">
    <property type="entry name" value="REGULATOR OF RPOS"/>
    <property type="match status" value="1"/>
</dbReference>
<evidence type="ECO:0000256" key="7">
    <source>
        <dbReference type="PROSITE-ProRule" id="PRU01091"/>
    </source>
</evidence>
<reference evidence="10 11" key="1">
    <citation type="journal article" date="2006" name="J. Bacteriol.">
        <title>The genome sequence of the obligately chemolithoautotrophic, facultatively anaerobic bacterium Thiobacillus denitrificans.</title>
        <authorList>
            <person name="Beller H.R."/>
            <person name="Chain P.S."/>
            <person name="Letain T.E."/>
            <person name="Chakicherla A."/>
            <person name="Larimer F.W."/>
            <person name="Richardson P.M."/>
            <person name="Coleman M.A."/>
            <person name="Wood A.P."/>
            <person name="Kelly D.P."/>
        </authorList>
    </citation>
    <scope>NUCLEOTIDE SEQUENCE [LARGE SCALE GENOMIC DNA]</scope>
    <source>
        <strain evidence="10 11">ATCC 25259</strain>
    </source>
</reference>
<dbReference type="Gene3D" id="1.10.10.10">
    <property type="entry name" value="Winged helix-like DNA-binding domain superfamily/Winged helix DNA-binding domain"/>
    <property type="match status" value="1"/>
</dbReference>
<dbReference type="GO" id="GO:0032993">
    <property type="term" value="C:protein-DNA complex"/>
    <property type="evidence" value="ECO:0007669"/>
    <property type="project" value="TreeGrafter"/>
</dbReference>
<dbReference type="GO" id="GO:0005829">
    <property type="term" value="C:cytosol"/>
    <property type="evidence" value="ECO:0007669"/>
    <property type="project" value="TreeGrafter"/>
</dbReference>
<evidence type="ECO:0000256" key="5">
    <source>
        <dbReference type="ARBA" id="ARBA00023163"/>
    </source>
</evidence>